<accession>A0A5N5GYT2</accession>
<dbReference type="EMBL" id="SMOL01000329">
    <property type="protein sequence ID" value="KAB2620488.1"/>
    <property type="molecule type" value="Genomic_DNA"/>
</dbReference>
<dbReference type="AlphaFoldDB" id="A0A5N5GYT2"/>
<dbReference type="GO" id="GO:0032259">
    <property type="term" value="P:methylation"/>
    <property type="evidence" value="ECO:0007669"/>
    <property type="project" value="UniProtKB-KW"/>
</dbReference>
<protein>
    <submittedName>
        <fullName evidence="1">Lysine-specific demethylase JMJ14</fullName>
    </submittedName>
</protein>
<sequence length="80" mass="9342">MGYEISIHRVKWKPTEHSYVKGFEPEPGRELALENLKSYAADFKHQYFRKSEIAGGLDKWVPSLENIDAEYPTEEIEVRS</sequence>
<reference evidence="1 2" key="1">
    <citation type="submission" date="2019-09" db="EMBL/GenBank/DDBJ databases">
        <authorList>
            <person name="Ou C."/>
        </authorList>
    </citation>
    <scope>NUCLEOTIDE SEQUENCE [LARGE SCALE GENOMIC DNA]</scope>
    <source>
        <strain evidence="1">S2</strain>
        <tissue evidence="1">Leaf</tissue>
    </source>
</reference>
<evidence type="ECO:0000313" key="1">
    <source>
        <dbReference type="EMBL" id="KAB2620488.1"/>
    </source>
</evidence>
<dbReference type="OrthoDB" id="1678912at2759"/>
<dbReference type="GO" id="GO:0008168">
    <property type="term" value="F:methyltransferase activity"/>
    <property type="evidence" value="ECO:0007669"/>
    <property type="project" value="UniProtKB-KW"/>
</dbReference>
<gene>
    <name evidence="1" type="ORF">D8674_039756</name>
</gene>
<name>A0A5N5GYT2_9ROSA</name>
<proteinExistence type="predicted"/>
<comment type="caution">
    <text evidence="1">The sequence shown here is derived from an EMBL/GenBank/DDBJ whole genome shotgun (WGS) entry which is preliminary data.</text>
</comment>
<reference evidence="1 2" key="2">
    <citation type="submission" date="2019-11" db="EMBL/GenBank/DDBJ databases">
        <title>A de novo genome assembly of a pear dwarfing rootstock.</title>
        <authorList>
            <person name="Wang F."/>
            <person name="Wang J."/>
            <person name="Li S."/>
            <person name="Zhang Y."/>
            <person name="Fang M."/>
            <person name="Ma L."/>
            <person name="Zhao Y."/>
            <person name="Jiang S."/>
        </authorList>
    </citation>
    <scope>NUCLEOTIDE SEQUENCE [LARGE SCALE GENOMIC DNA]</scope>
    <source>
        <strain evidence="1">S2</strain>
        <tissue evidence="1">Leaf</tissue>
    </source>
</reference>
<keyword evidence="1" id="KW-0808">Transferase</keyword>
<evidence type="ECO:0000313" key="2">
    <source>
        <dbReference type="Proteomes" id="UP000327157"/>
    </source>
</evidence>
<dbReference type="Proteomes" id="UP000327157">
    <property type="component" value="Unassembled WGS sequence"/>
</dbReference>
<keyword evidence="1" id="KW-0489">Methyltransferase</keyword>
<organism evidence="1 2">
    <name type="scientific">Pyrus ussuriensis x Pyrus communis</name>
    <dbReference type="NCBI Taxonomy" id="2448454"/>
    <lineage>
        <taxon>Eukaryota</taxon>
        <taxon>Viridiplantae</taxon>
        <taxon>Streptophyta</taxon>
        <taxon>Embryophyta</taxon>
        <taxon>Tracheophyta</taxon>
        <taxon>Spermatophyta</taxon>
        <taxon>Magnoliopsida</taxon>
        <taxon>eudicotyledons</taxon>
        <taxon>Gunneridae</taxon>
        <taxon>Pentapetalae</taxon>
        <taxon>rosids</taxon>
        <taxon>fabids</taxon>
        <taxon>Rosales</taxon>
        <taxon>Rosaceae</taxon>
        <taxon>Amygdaloideae</taxon>
        <taxon>Maleae</taxon>
        <taxon>Pyrus</taxon>
    </lineage>
</organism>
<keyword evidence="2" id="KW-1185">Reference proteome</keyword>